<comment type="caution">
    <text evidence="5">The sequence shown here is derived from an EMBL/GenBank/DDBJ whole genome shotgun (WGS) entry which is preliminary data.</text>
</comment>
<keyword evidence="6" id="KW-1185">Reference proteome</keyword>
<dbReference type="SUPFAM" id="SSF46785">
    <property type="entry name" value="Winged helix' DNA-binding domain"/>
    <property type="match status" value="1"/>
</dbReference>
<dbReference type="RefSeq" id="WP_425345041.1">
    <property type="nucleotide sequence ID" value="NZ_JBGUBD010000004.1"/>
</dbReference>
<evidence type="ECO:0000313" key="6">
    <source>
        <dbReference type="Proteomes" id="UP001575105"/>
    </source>
</evidence>
<dbReference type="Gene3D" id="1.10.10.10">
    <property type="entry name" value="Winged helix-like DNA-binding domain superfamily/Winged helix DNA-binding domain"/>
    <property type="match status" value="1"/>
</dbReference>
<organism evidence="5 6">
    <name type="scientific">Natronomicrosphaera hydrolytica</name>
    <dbReference type="NCBI Taxonomy" id="3242702"/>
    <lineage>
        <taxon>Bacteria</taxon>
        <taxon>Pseudomonadati</taxon>
        <taxon>Planctomycetota</taxon>
        <taxon>Phycisphaerae</taxon>
        <taxon>Phycisphaerales</taxon>
        <taxon>Phycisphaeraceae</taxon>
        <taxon>Natronomicrosphaera</taxon>
    </lineage>
</organism>
<dbReference type="InterPro" id="IPR036390">
    <property type="entry name" value="WH_DNA-bd_sf"/>
</dbReference>
<accession>A0ABV4U3F6</accession>
<dbReference type="Pfam" id="PF00392">
    <property type="entry name" value="GntR"/>
    <property type="match status" value="1"/>
</dbReference>
<evidence type="ECO:0000256" key="3">
    <source>
        <dbReference type="ARBA" id="ARBA00023163"/>
    </source>
</evidence>
<dbReference type="InterPro" id="IPR036388">
    <property type="entry name" value="WH-like_DNA-bd_sf"/>
</dbReference>
<dbReference type="SMART" id="SM00345">
    <property type="entry name" value="HTH_GNTR"/>
    <property type="match status" value="1"/>
</dbReference>
<dbReference type="PRINTS" id="PR00035">
    <property type="entry name" value="HTHGNTR"/>
</dbReference>
<protein>
    <submittedName>
        <fullName evidence="5">Substrate-binding domain-containing protein</fullName>
    </submittedName>
</protein>
<dbReference type="Proteomes" id="UP001575105">
    <property type="component" value="Unassembled WGS sequence"/>
</dbReference>
<sequence>MKLTQVQTMLERRIRLGDYLLKDMPGERELAEEAGVSRMTVRKAVLNLINTGILQRDTNGRVTMNRKRAEHPARIAFLAPCLSSTDFERWRLALDALAKEFTAVTRTLLYAHWDDPVLLDAIERFDGVFILPIAEPVPGRIVDRLCEAREAVVILGQDMIAQGLRSIRLLPPAATHRLLDLLAELGHRRIDCFNVQHVDRSIEERIDQWKLWRAAHRMPGQLLGQPVQQPASPVTEAFQQMRGILDRDELETTALLCTTASSAIGAVRALHSRGYKVGHDVSICVVNDENIARMFSPSLTSLEMHDPTPYLSLCLTQMQRHHDGWAGSLLMQPTDVPLFIGESTGPPARKPITDCDNVKKVKASL</sequence>
<evidence type="ECO:0000256" key="1">
    <source>
        <dbReference type="ARBA" id="ARBA00023015"/>
    </source>
</evidence>
<dbReference type="Gene3D" id="3.40.50.2300">
    <property type="match status" value="2"/>
</dbReference>
<name>A0ABV4U3F6_9BACT</name>
<keyword evidence="3" id="KW-0804">Transcription</keyword>
<proteinExistence type="predicted"/>
<reference evidence="5 6" key="1">
    <citation type="submission" date="2024-08" db="EMBL/GenBank/DDBJ databases">
        <title>Whole-genome sequencing of halo(alkali)philic microorganisms from hypersaline lakes.</title>
        <authorList>
            <person name="Sorokin D.Y."/>
            <person name="Merkel A.Y."/>
            <person name="Messina E."/>
            <person name="Yakimov M."/>
        </authorList>
    </citation>
    <scope>NUCLEOTIDE SEQUENCE [LARGE SCALE GENOMIC DNA]</scope>
    <source>
        <strain evidence="5 6">AB-hyl4</strain>
    </source>
</reference>
<dbReference type="InterPro" id="IPR046335">
    <property type="entry name" value="LacI/GalR-like_sensor"/>
</dbReference>
<gene>
    <name evidence="5" type="ORF">ACERK3_07360</name>
</gene>
<evidence type="ECO:0000259" key="4">
    <source>
        <dbReference type="SMART" id="SM00345"/>
    </source>
</evidence>
<keyword evidence="1" id="KW-0805">Transcription regulation</keyword>
<dbReference type="Pfam" id="PF13377">
    <property type="entry name" value="Peripla_BP_3"/>
    <property type="match status" value="1"/>
</dbReference>
<keyword evidence="2" id="KW-0238">DNA-binding</keyword>
<dbReference type="PANTHER" id="PTHR30146:SF109">
    <property type="entry name" value="HTH-TYPE TRANSCRIPTIONAL REGULATOR GALS"/>
    <property type="match status" value="1"/>
</dbReference>
<feature type="domain" description="HTH gntR-type" evidence="4">
    <location>
        <begin position="6"/>
        <end position="64"/>
    </location>
</feature>
<dbReference type="SUPFAM" id="SSF53822">
    <property type="entry name" value="Periplasmic binding protein-like I"/>
    <property type="match status" value="1"/>
</dbReference>
<evidence type="ECO:0000256" key="2">
    <source>
        <dbReference type="ARBA" id="ARBA00023125"/>
    </source>
</evidence>
<dbReference type="EMBL" id="JBGUBD010000004">
    <property type="protein sequence ID" value="MFA9478114.1"/>
    <property type="molecule type" value="Genomic_DNA"/>
</dbReference>
<dbReference type="PANTHER" id="PTHR30146">
    <property type="entry name" value="LACI-RELATED TRANSCRIPTIONAL REPRESSOR"/>
    <property type="match status" value="1"/>
</dbReference>
<dbReference type="InterPro" id="IPR028082">
    <property type="entry name" value="Peripla_BP_I"/>
</dbReference>
<dbReference type="InterPro" id="IPR000524">
    <property type="entry name" value="Tscrpt_reg_HTH_GntR"/>
</dbReference>
<evidence type="ECO:0000313" key="5">
    <source>
        <dbReference type="EMBL" id="MFA9478114.1"/>
    </source>
</evidence>